<dbReference type="GO" id="GO:0008409">
    <property type="term" value="F:5'-3' exonuclease activity"/>
    <property type="evidence" value="ECO:0007669"/>
    <property type="project" value="InterPro"/>
</dbReference>
<keyword evidence="4" id="KW-0378">Hydrolase</keyword>
<evidence type="ECO:0000256" key="3">
    <source>
        <dbReference type="ARBA" id="ARBA00022722"/>
    </source>
</evidence>
<accession>A0A1H9C9A5</accession>
<evidence type="ECO:0000256" key="1">
    <source>
        <dbReference type="ARBA" id="ARBA00005915"/>
    </source>
</evidence>
<dbReference type="AlphaFoldDB" id="A0A1H9C9A5"/>
<dbReference type="Gene3D" id="3.90.1640.30">
    <property type="match status" value="1"/>
</dbReference>
<dbReference type="InterPro" id="IPR041122">
    <property type="entry name" value="RecJ_OB"/>
</dbReference>
<evidence type="ECO:0000259" key="7">
    <source>
        <dbReference type="Pfam" id="PF02272"/>
    </source>
</evidence>
<dbReference type="STRING" id="1855383.SAMN05216548_10287"/>
<evidence type="ECO:0000256" key="4">
    <source>
        <dbReference type="ARBA" id="ARBA00022801"/>
    </source>
</evidence>
<dbReference type="Pfam" id="PF01368">
    <property type="entry name" value="DHH"/>
    <property type="match status" value="1"/>
</dbReference>
<gene>
    <name evidence="9" type="ORF">SAMN05216548_10287</name>
</gene>
<dbReference type="InterPro" id="IPR001667">
    <property type="entry name" value="DDH_dom"/>
</dbReference>
<dbReference type="Proteomes" id="UP000199647">
    <property type="component" value="Unassembled WGS sequence"/>
</dbReference>
<evidence type="ECO:0000259" key="6">
    <source>
        <dbReference type="Pfam" id="PF01368"/>
    </source>
</evidence>
<dbReference type="PANTHER" id="PTHR30255">
    <property type="entry name" value="SINGLE-STRANDED-DNA-SPECIFIC EXONUCLEASE RECJ"/>
    <property type="match status" value="1"/>
</dbReference>
<feature type="domain" description="RecJ OB" evidence="8">
    <location>
        <begin position="488"/>
        <end position="597"/>
    </location>
</feature>
<organism evidence="9 10">
    <name type="scientific">Faunimonas pinastri</name>
    <dbReference type="NCBI Taxonomy" id="1855383"/>
    <lineage>
        <taxon>Bacteria</taxon>
        <taxon>Pseudomonadati</taxon>
        <taxon>Pseudomonadota</taxon>
        <taxon>Alphaproteobacteria</taxon>
        <taxon>Hyphomicrobiales</taxon>
        <taxon>Afifellaceae</taxon>
        <taxon>Faunimonas</taxon>
    </lineage>
</organism>
<dbReference type="Gene3D" id="3.10.310.30">
    <property type="match status" value="1"/>
</dbReference>
<dbReference type="SUPFAM" id="SSF64182">
    <property type="entry name" value="DHH phosphoesterases"/>
    <property type="match status" value="1"/>
</dbReference>
<evidence type="ECO:0000259" key="8">
    <source>
        <dbReference type="Pfam" id="PF17768"/>
    </source>
</evidence>
<dbReference type="GO" id="GO:0006310">
    <property type="term" value="P:DNA recombination"/>
    <property type="evidence" value="ECO:0007669"/>
    <property type="project" value="InterPro"/>
</dbReference>
<sequence length="605" mass="63101">MWGFAESTPDRDFLGVSRSVSGRAWRARLDGAGEAAALTMSQRHGLDEILARVLAGRGVDAEKAAAFLVPSLRGDLPDPATLTDMEAAAARLADAVERGEAVAIFGDYDVDGATSSALLHRALADLGLTPRIYIPDRIFEGYGPNAGAIDTLVDEGASLIVCVDCGSTSFEALDHARERGVDVLVIDHHQMGPSLPAAVAVVNPNRQDCLSGQGHLAAVGVTFLAAVGLQRELRRRGFFAARKEPDLLGLVNLVALGTVCDMVPLKGVNRAFVIKGLIGMRGGGYPGLSALAAVSRLKGPLDAGRLGFLLGPRINAGGRIGNASLGAQLLTTREPAEAERIAGILDQLNAERQAIEVEAVSEATAEVEALIASGREPAVLVVSRPEWHPGVVGLVASRLKERFERPALAIALGENGFGTGSGRSISGVDLGEAIRAAVEAGILAKGGGHAMAAGLTVSQHRLGELQAFLEERLAGQVEEGRRDRSLLIDSAISDAGAHVDFIQSLEKVGPFGSGHPSPIFALPAHRLNYVEVVGSGHVRLTVSGGQGPGLKAMAFRAAETPLGELLLASRGRPLHLAGTLCLDHWGGTPRAQLRIIDAATPTDRL</sequence>
<evidence type="ECO:0000256" key="2">
    <source>
        <dbReference type="ARBA" id="ARBA00019841"/>
    </source>
</evidence>
<dbReference type="InterPro" id="IPR003156">
    <property type="entry name" value="DHHA1_dom"/>
</dbReference>
<evidence type="ECO:0000256" key="5">
    <source>
        <dbReference type="ARBA" id="ARBA00022839"/>
    </source>
</evidence>
<dbReference type="PANTHER" id="PTHR30255:SF2">
    <property type="entry name" value="SINGLE-STRANDED-DNA-SPECIFIC EXONUCLEASE RECJ"/>
    <property type="match status" value="1"/>
</dbReference>
<dbReference type="Pfam" id="PF17768">
    <property type="entry name" value="RecJ_OB"/>
    <property type="match status" value="1"/>
</dbReference>
<dbReference type="Pfam" id="PF02272">
    <property type="entry name" value="DHHA1"/>
    <property type="match status" value="1"/>
</dbReference>
<evidence type="ECO:0000313" key="10">
    <source>
        <dbReference type="Proteomes" id="UP000199647"/>
    </source>
</evidence>
<keyword evidence="3" id="KW-0540">Nuclease</keyword>
<dbReference type="OrthoDB" id="9809852at2"/>
<dbReference type="InterPro" id="IPR038763">
    <property type="entry name" value="DHH_sf"/>
</dbReference>
<feature type="domain" description="DDH" evidence="6">
    <location>
        <begin position="102"/>
        <end position="227"/>
    </location>
</feature>
<dbReference type="GO" id="GO:0003676">
    <property type="term" value="F:nucleic acid binding"/>
    <property type="evidence" value="ECO:0007669"/>
    <property type="project" value="InterPro"/>
</dbReference>
<dbReference type="InterPro" id="IPR004610">
    <property type="entry name" value="RecJ"/>
</dbReference>
<feature type="domain" description="DHHA1" evidence="7">
    <location>
        <begin position="379"/>
        <end position="473"/>
    </location>
</feature>
<comment type="similarity">
    <text evidence="1">Belongs to the RecJ family.</text>
</comment>
<proteinExistence type="inferred from homology"/>
<keyword evidence="10" id="KW-1185">Reference proteome</keyword>
<dbReference type="RefSeq" id="WP_092495272.1">
    <property type="nucleotide sequence ID" value="NZ_FOFG01000002.1"/>
</dbReference>
<dbReference type="NCBIfam" id="TIGR00644">
    <property type="entry name" value="recJ"/>
    <property type="match status" value="1"/>
</dbReference>
<name>A0A1H9C9A5_9HYPH</name>
<protein>
    <recommendedName>
        <fullName evidence="2">Single-stranded-DNA-specific exonuclease RecJ</fullName>
    </recommendedName>
</protein>
<evidence type="ECO:0000313" key="9">
    <source>
        <dbReference type="EMBL" id="SEP97736.1"/>
    </source>
</evidence>
<dbReference type="InterPro" id="IPR051673">
    <property type="entry name" value="SSDNA_exonuclease_RecJ"/>
</dbReference>
<dbReference type="GO" id="GO:0006281">
    <property type="term" value="P:DNA repair"/>
    <property type="evidence" value="ECO:0007669"/>
    <property type="project" value="InterPro"/>
</dbReference>
<reference evidence="9 10" key="1">
    <citation type="submission" date="2016-10" db="EMBL/GenBank/DDBJ databases">
        <authorList>
            <person name="de Groot N.N."/>
        </authorList>
    </citation>
    <scope>NUCLEOTIDE SEQUENCE [LARGE SCALE GENOMIC DNA]</scope>
    <source>
        <strain evidence="9 10">A52C2</strain>
    </source>
</reference>
<dbReference type="EMBL" id="FOFG01000002">
    <property type="protein sequence ID" value="SEP97736.1"/>
    <property type="molecule type" value="Genomic_DNA"/>
</dbReference>
<keyword evidence="5 9" id="KW-0269">Exonuclease</keyword>